<evidence type="ECO:0000313" key="3">
    <source>
        <dbReference type="EMBL" id="ABU58481.1"/>
    </source>
</evidence>
<evidence type="ECO:0000256" key="2">
    <source>
        <dbReference type="SAM" id="SignalP"/>
    </source>
</evidence>
<evidence type="ECO:0000313" key="4">
    <source>
        <dbReference type="Proteomes" id="UP000000263"/>
    </source>
</evidence>
<dbReference type="RefSeq" id="WP_012120905.1">
    <property type="nucleotide sequence ID" value="NC_009767.1"/>
</dbReference>
<feature type="transmembrane region" description="Helical" evidence="1">
    <location>
        <begin position="186"/>
        <end position="206"/>
    </location>
</feature>
<protein>
    <recommendedName>
        <fullName evidence="5">YtkA-like domain-containing protein</fullName>
    </recommendedName>
</protein>
<feature type="chain" id="PRO_5002711556" description="YtkA-like domain-containing protein" evidence="2">
    <location>
        <begin position="32"/>
        <end position="465"/>
    </location>
</feature>
<keyword evidence="1" id="KW-0472">Membrane</keyword>
<keyword evidence="4" id="KW-1185">Reference proteome</keyword>
<reference evidence="3 4" key="1">
    <citation type="submission" date="2007-08" db="EMBL/GenBank/DDBJ databases">
        <title>Complete sequence of Roseiflexus castenholzii DSM 13941.</title>
        <authorList>
            <consortium name="US DOE Joint Genome Institute"/>
            <person name="Copeland A."/>
            <person name="Lucas S."/>
            <person name="Lapidus A."/>
            <person name="Barry K."/>
            <person name="Glavina del Rio T."/>
            <person name="Dalin E."/>
            <person name="Tice H."/>
            <person name="Pitluck S."/>
            <person name="Thompson L.S."/>
            <person name="Brettin T."/>
            <person name="Bruce D."/>
            <person name="Detter J.C."/>
            <person name="Han C."/>
            <person name="Tapia R."/>
            <person name="Schmutz J."/>
            <person name="Larimer F."/>
            <person name="Land M."/>
            <person name="Hauser L."/>
            <person name="Kyrpides N."/>
            <person name="Mikhailova N."/>
            <person name="Bryant D.A."/>
            <person name="Hanada S."/>
            <person name="Tsukatani Y."/>
            <person name="Richardson P."/>
        </authorList>
    </citation>
    <scope>NUCLEOTIDE SEQUENCE [LARGE SCALE GENOMIC DNA]</scope>
    <source>
        <strain evidence="4">DSM 13941 / HLO8</strain>
    </source>
</reference>
<dbReference type="eggNOG" id="COG2217">
    <property type="taxonomic scope" value="Bacteria"/>
</dbReference>
<feature type="transmembrane region" description="Helical" evidence="1">
    <location>
        <begin position="152"/>
        <end position="174"/>
    </location>
</feature>
<dbReference type="EMBL" id="CP000804">
    <property type="protein sequence ID" value="ABU58481.1"/>
    <property type="molecule type" value="Genomic_DNA"/>
</dbReference>
<evidence type="ECO:0000256" key="1">
    <source>
        <dbReference type="SAM" id="Phobius"/>
    </source>
</evidence>
<keyword evidence="1" id="KW-0812">Transmembrane</keyword>
<proteinExistence type="predicted"/>
<evidence type="ECO:0008006" key="5">
    <source>
        <dbReference type="Google" id="ProtNLM"/>
    </source>
</evidence>
<gene>
    <name evidence="3" type="ordered locus">Rcas_2400</name>
</gene>
<accession>A7NLT3</accession>
<keyword evidence="2" id="KW-0732">Signal</keyword>
<feature type="signal peptide" evidence="2">
    <location>
        <begin position="1"/>
        <end position="31"/>
    </location>
</feature>
<sequence length="465" mass="48785">MLCFCSQARRWLVAGTLFALMALATVPSASAHVGDAGPVQTIVMDAGPYELAITMTIPPALPGPLLVDIAPDDEPFPETFEVRLTRYGSPFPEKPAALLTLGGAISVTTRLDIDAPGDWEVEIVARGASGEGVMRLPVTVFQPPLPPTTVPLAVALGVLVVSLLAGAAVGAGGRHTRPGFAGALRLLNYAAFAAATTSAVLAWLQFTPLQVETSPAVPIYSGGAPHVNLLLATEPRTPDVGAPLVMTLDLRDGATGLPADDLSPHHDALLHLAVIDDSGGFFAHMHPARVAPGVYAVTLIPDRPGTYTVYAELMRHGGSLQVVTGRFAVGGQVQIDTAPPPAPGLGVRSIGDLTVEVRAQPTPLRSGQLTTLSVIVSDADGPVRDLEPWLGMGGHLMMRHVSEALFSHIHAAAPIAAPGSTLRYGPELRFVHNFPRPGVYQAWFQFRRAGQVMTVPVTLEVQSAQ</sequence>
<dbReference type="HOGENOM" id="CLU_589093_0_0_0"/>
<dbReference type="AlphaFoldDB" id="A7NLT3"/>
<organism evidence="3 4">
    <name type="scientific">Roseiflexus castenholzii (strain DSM 13941 / HLO8)</name>
    <dbReference type="NCBI Taxonomy" id="383372"/>
    <lineage>
        <taxon>Bacteria</taxon>
        <taxon>Bacillati</taxon>
        <taxon>Chloroflexota</taxon>
        <taxon>Chloroflexia</taxon>
        <taxon>Chloroflexales</taxon>
        <taxon>Roseiflexineae</taxon>
        <taxon>Roseiflexaceae</taxon>
        <taxon>Roseiflexus</taxon>
    </lineage>
</organism>
<dbReference type="OrthoDB" id="128043at2"/>
<dbReference type="KEGG" id="rca:Rcas_2400"/>
<keyword evidence="1" id="KW-1133">Transmembrane helix</keyword>
<dbReference type="STRING" id="383372.Rcas_2400"/>
<name>A7NLT3_ROSCS</name>
<dbReference type="Proteomes" id="UP000000263">
    <property type="component" value="Chromosome"/>
</dbReference>